<dbReference type="KEGG" id="agv:OJF2_63190"/>
<evidence type="ECO:0000313" key="3">
    <source>
        <dbReference type="EMBL" id="QEH37728.1"/>
    </source>
</evidence>
<protein>
    <recommendedName>
        <fullName evidence="5">PEP-CTERM protein-sorting domain-containing protein</fullName>
    </recommendedName>
</protein>
<dbReference type="EMBL" id="CP042997">
    <property type="protein sequence ID" value="QEH37728.1"/>
    <property type="molecule type" value="Genomic_DNA"/>
</dbReference>
<keyword evidence="1" id="KW-0472">Membrane</keyword>
<sequence precursor="true">MKKQLLAAVAVACLVPATAHAGLIGSTVTGDLSLGGSSNLFNPSTATVSAGTAEFAYFVAGGALIVIDFDDTSLTVNYTNQSTTDTLAGSTLTFTDSAFAGLPFAFVSSSIPGNVTATLAGDTLTLSVTSIAPLGAGVATYSFGNTAVPEPPSAVLSGVGAIFLAFLSLRRKLAA</sequence>
<keyword evidence="4" id="KW-1185">Reference proteome</keyword>
<feature type="transmembrane region" description="Helical" evidence="1">
    <location>
        <begin position="151"/>
        <end position="169"/>
    </location>
</feature>
<evidence type="ECO:0008006" key="5">
    <source>
        <dbReference type="Google" id="ProtNLM"/>
    </source>
</evidence>
<gene>
    <name evidence="3" type="ORF">OJF2_63190</name>
</gene>
<keyword evidence="1" id="KW-0812">Transmembrane</keyword>
<feature type="signal peptide" evidence="2">
    <location>
        <begin position="1"/>
        <end position="21"/>
    </location>
</feature>
<evidence type="ECO:0000256" key="2">
    <source>
        <dbReference type="SAM" id="SignalP"/>
    </source>
</evidence>
<evidence type="ECO:0000256" key="1">
    <source>
        <dbReference type="SAM" id="Phobius"/>
    </source>
</evidence>
<name>A0A5B9WAP4_9BACT</name>
<keyword evidence="2" id="KW-0732">Signal</keyword>
<accession>A0A5B9WAP4</accession>
<dbReference type="Proteomes" id="UP000324233">
    <property type="component" value="Chromosome"/>
</dbReference>
<organism evidence="3 4">
    <name type="scientific">Aquisphaera giovannonii</name>
    <dbReference type="NCBI Taxonomy" id="406548"/>
    <lineage>
        <taxon>Bacteria</taxon>
        <taxon>Pseudomonadati</taxon>
        <taxon>Planctomycetota</taxon>
        <taxon>Planctomycetia</taxon>
        <taxon>Isosphaerales</taxon>
        <taxon>Isosphaeraceae</taxon>
        <taxon>Aquisphaera</taxon>
    </lineage>
</organism>
<dbReference type="AlphaFoldDB" id="A0A5B9WAP4"/>
<reference evidence="3 4" key="1">
    <citation type="submission" date="2019-08" db="EMBL/GenBank/DDBJ databases">
        <title>Deep-cultivation of Planctomycetes and their phenomic and genomic characterization uncovers novel biology.</title>
        <authorList>
            <person name="Wiegand S."/>
            <person name="Jogler M."/>
            <person name="Boedeker C."/>
            <person name="Pinto D."/>
            <person name="Vollmers J."/>
            <person name="Rivas-Marin E."/>
            <person name="Kohn T."/>
            <person name="Peeters S.H."/>
            <person name="Heuer A."/>
            <person name="Rast P."/>
            <person name="Oberbeckmann S."/>
            <person name="Bunk B."/>
            <person name="Jeske O."/>
            <person name="Meyerdierks A."/>
            <person name="Storesund J.E."/>
            <person name="Kallscheuer N."/>
            <person name="Luecker S."/>
            <person name="Lage O.M."/>
            <person name="Pohl T."/>
            <person name="Merkel B.J."/>
            <person name="Hornburger P."/>
            <person name="Mueller R.-W."/>
            <person name="Bruemmer F."/>
            <person name="Labrenz M."/>
            <person name="Spormann A.M."/>
            <person name="Op den Camp H."/>
            <person name="Overmann J."/>
            <person name="Amann R."/>
            <person name="Jetten M.S.M."/>
            <person name="Mascher T."/>
            <person name="Medema M.H."/>
            <person name="Devos D.P."/>
            <person name="Kaster A.-K."/>
            <person name="Ovreas L."/>
            <person name="Rohde M."/>
            <person name="Galperin M.Y."/>
            <person name="Jogler C."/>
        </authorList>
    </citation>
    <scope>NUCLEOTIDE SEQUENCE [LARGE SCALE GENOMIC DNA]</scope>
    <source>
        <strain evidence="3 4">OJF2</strain>
    </source>
</reference>
<dbReference type="RefSeq" id="WP_148597250.1">
    <property type="nucleotide sequence ID" value="NZ_CP042997.1"/>
</dbReference>
<evidence type="ECO:0000313" key="4">
    <source>
        <dbReference type="Proteomes" id="UP000324233"/>
    </source>
</evidence>
<keyword evidence="1" id="KW-1133">Transmembrane helix</keyword>
<proteinExistence type="predicted"/>
<feature type="chain" id="PRO_5023117747" description="PEP-CTERM protein-sorting domain-containing protein" evidence="2">
    <location>
        <begin position="22"/>
        <end position="175"/>
    </location>
</feature>